<dbReference type="FunFam" id="1.10.405.10:FF:000004">
    <property type="entry name" value="Amine oxidase"/>
    <property type="match status" value="1"/>
</dbReference>
<evidence type="ECO:0000256" key="5">
    <source>
        <dbReference type="ARBA" id="ARBA00022630"/>
    </source>
</evidence>
<comment type="subcellular location">
    <subcellularLocation>
        <location evidence="2">Secreted</location>
    </subcellularLocation>
</comment>
<evidence type="ECO:0000256" key="10">
    <source>
        <dbReference type="PIRSR" id="PIRSR601613-1"/>
    </source>
</evidence>
<keyword evidence="11" id="KW-1133">Transmembrane helix</keyword>
<dbReference type="FunFam" id="3.50.50.60:FF:000242">
    <property type="entry name" value="Amine oxidase"/>
    <property type="match status" value="1"/>
</dbReference>
<evidence type="ECO:0000313" key="14">
    <source>
        <dbReference type="Proteomes" id="UP000694397"/>
    </source>
</evidence>
<keyword evidence="9" id="KW-0325">Glycoprotein</keyword>
<feature type="domain" description="Amine oxidase" evidence="12">
    <location>
        <begin position="99"/>
        <end position="530"/>
    </location>
</feature>
<dbReference type="AlphaFoldDB" id="A0A8C9QZC3"/>
<keyword evidence="11" id="KW-0812">Transmembrane</keyword>
<evidence type="ECO:0000256" key="8">
    <source>
        <dbReference type="ARBA" id="ARBA00023157"/>
    </source>
</evidence>
<dbReference type="SUPFAM" id="SSF51905">
    <property type="entry name" value="FAD/NAD(P)-binding domain"/>
    <property type="match status" value="1"/>
</dbReference>
<keyword evidence="4" id="KW-0964">Secreted</keyword>
<sequence>SPQHRRETAEHQRRMRGDSCASRNKTAFHMCMLFKLYFWSLSGLVLAVLVAVVIANGYEDDPLFKCLQDEDYDILLHIINNGLAPAKTPRHVVVVGAGIAGLTAAKFLQDAGHKVTIIEASNRIGGRVETYQNPEEGWYAELVQSLILLKFLQNMHVKTNSFIQYNPNTYYFVNGKLLRTYAVHDNPDLLGYPLAPSEEGKSASDLFSLALQPVNDLKKSGYNCKTVMRKYDSFSVKEYLVKEANLSRGALRMIGDILNENGFFYTALTETLYIQADINDNTTYFEITGGFDKLLKTFYRVLNCTILFEATVKAINQTKRGVTVYFEKKANKYTLDYVAADYVLVATTAKAALFMDFQPPLSASKMEALRSVHYSGSTKVVLSFKERFWENGGYGGKTITDLPARFIYYPSHNFTGQGGAILASYTYSDEAALFDGTDEEELKAIMLDNLAKIHGEEIRDVYTGGVVKKWGRDPFSHGAFAIFTPYQKIDYLKELCKNEKRIYFAGEHAGAPHGWIETAMKSALRAVQKINNRNV</sequence>
<keyword evidence="5 11" id="KW-0285">Flavoprotein</keyword>
<feature type="transmembrane region" description="Helical" evidence="11">
    <location>
        <begin position="36"/>
        <end position="58"/>
    </location>
</feature>
<dbReference type="PRINTS" id="PR00757">
    <property type="entry name" value="AMINEOXDASEF"/>
</dbReference>
<comment type="similarity">
    <text evidence="3">Belongs to the flavin monoamine oxidase family. FIG1 subfamily.</text>
</comment>
<organism evidence="13 14">
    <name type="scientific">Scleropages formosus</name>
    <name type="common">Asian bonytongue</name>
    <name type="synonym">Osteoglossum formosum</name>
    <dbReference type="NCBI Taxonomy" id="113540"/>
    <lineage>
        <taxon>Eukaryota</taxon>
        <taxon>Metazoa</taxon>
        <taxon>Chordata</taxon>
        <taxon>Craniata</taxon>
        <taxon>Vertebrata</taxon>
        <taxon>Euteleostomi</taxon>
        <taxon>Actinopterygii</taxon>
        <taxon>Neopterygii</taxon>
        <taxon>Teleostei</taxon>
        <taxon>Osteoglossocephala</taxon>
        <taxon>Osteoglossomorpha</taxon>
        <taxon>Osteoglossiformes</taxon>
        <taxon>Osteoglossidae</taxon>
        <taxon>Scleropages</taxon>
    </lineage>
</organism>
<dbReference type="Proteomes" id="UP000694397">
    <property type="component" value="Chromosome 10"/>
</dbReference>
<feature type="binding site" evidence="10">
    <location>
        <position position="507"/>
    </location>
    <ligand>
        <name>FAD</name>
        <dbReference type="ChEBI" id="CHEBI:57692"/>
    </ligand>
</feature>
<evidence type="ECO:0000256" key="1">
    <source>
        <dbReference type="ARBA" id="ARBA00001974"/>
    </source>
</evidence>
<protein>
    <recommendedName>
        <fullName evidence="11">Amine oxidase</fullName>
        <ecNumber evidence="11">1.4.3.-</ecNumber>
    </recommendedName>
</protein>
<dbReference type="PANTHER" id="PTHR10742">
    <property type="entry name" value="FLAVIN MONOAMINE OXIDASE"/>
    <property type="match status" value="1"/>
</dbReference>
<dbReference type="GeneTree" id="ENSGT00940000160928"/>
<feature type="binding site" evidence="10">
    <location>
        <begin position="119"/>
        <end position="120"/>
    </location>
    <ligand>
        <name>FAD</name>
        <dbReference type="ChEBI" id="CHEBI:57692"/>
    </ligand>
</feature>
<evidence type="ECO:0000256" key="9">
    <source>
        <dbReference type="ARBA" id="ARBA00023180"/>
    </source>
</evidence>
<proteinExistence type="inferred from homology"/>
<keyword evidence="8" id="KW-1015">Disulfide bond</keyword>
<reference evidence="13" key="2">
    <citation type="submission" date="2025-08" db="UniProtKB">
        <authorList>
            <consortium name="Ensembl"/>
        </authorList>
    </citation>
    <scope>IDENTIFICATION</scope>
</reference>
<evidence type="ECO:0000259" key="12">
    <source>
        <dbReference type="Pfam" id="PF01593"/>
    </source>
</evidence>
<dbReference type="InterPro" id="IPR001613">
    <property type="entry name" value="Flavin_amine_oxidase"/>
</dbReference>
<evidence type="ECO:0000256" key="7">
    <source>
        <dbReference type="ARBA" id="ARBA00023002"/>
    </source>
</evidence>
<dbReference type="Gene3D" id="3.50.50.60">
    <property type="entry name" value="FAD/NAD(P)-binding domain"/>
    <property type="match status" value="2"/>
</dbReference>
<reference evidence="13" key="3">
    <citation type="submission" date="2025-09" db="UniProtKB">
        <authorList>
            <consortium name="Ensembl"/>
        </authorList>
    </citation>
    <scope>IDENTIFICATION</scope>
</reference>
<keyword evidence="14" id="KW-1185">Reference proteome</keyword>
<dbReference type="FunFam" id="3.50.50.60:FF:000450">
    <property type="entry name" value="Amine oxidase"/>
    <property type="match status" value="1"/>
</dbReference>
<dbReference type="Ensembl" id="ENSSFOT00015001865.2">
    <property type="protein sequence ID" value="ENSSFOP00015001824.2"/>
    <property type="gene ID" value="ENSSFOG00015001177.2"/>
</dbReference>
<dbReference type="EC" id="1.4.3.-" evidence="11"/>
<evidence type="ECO:0000256" key="11">
    <source>
        <dbReference type="RuleBase" id="RU362067"/>
    </source>
</evidence>
<comment type="cofactor">
    <cofactor evidence="1 11">
        <name>FAD</name>
        <dbReference type="ChEBI" id="CHEBI:57692"/>
    </cofactor>
</comment>
<dbReference type="Gene3D" id="1.10.10.1620">
    <property type="match status" value="1"/>
</dbReference>
<name>A0A8C9QZC3_SCLFO</name>
<evidence type="ECO:0000256" key="3">
    <source>
        <dbReference type="ARBA" id="ARBA00005465"/>
    </source>
</evidence>
<dbReference type="GO" id="GO:0009063">
    <property type="term" value="P:amino acid catabolic process"/>
    <property type="evidence" value="ECO:0007669"/>
    <property type="project" value="TreeGrafter"/>
</dbReference>
<dbReference type="Pfam" id="PF01593">
    <property type="entry name" value="Amino_oxidase"/>
    <property type="match status" value="1"/>
</dbReference>
<dbReference type="InterPro" id="IPR036188">
    <property type="entry name" value="FAD/NAD-bd_sf"/>
</dbReference>
<dbReference type="InterPro" id="IPR050281">
    <property type="entry name" value="Flavin_monoamine_oxidase"/>
</dbReference>
<dbReference type="GO" id="GO:0005576">
    <property type="term" value="C:extracellular region"/>
    <property type="evidence" value="ECO:0007669"/>
    <property type="project" value="UniProtKB-SubCell"/>
</dbReference>
<reference evidence="13 14" key="1">
    <citation type="submission" date="2019-04" db="EMBL/GenBank/DDBJ databases">
        <authorList>
            <consortium name="Wellcome Sanger Institute Data Sharing"/>
        </authorList>
    </citation>
    <scope>NUCLEOTIDE SEQUENCE [LARGE SCALE GENOMIC DNA]</scope>
</reference>
<evidence type="ECO:0000256" key="2">
    <source>
        <dbReference type="ARBA" id="ARBA00004613"/>
    </source>
</evidence>
<dbReference type="GO" id="GO:0001716">
    <property type="term" value="F:L-amino-acid oxidase activity"/>
    <property type="evidence" value="ECO:0007669"/>
    <property type="project" value="UniProtKB-ARBA"/>
</dbReference>
<evidence type="ECO:0000313" key="13">
    <source>
        <dbReference type="Ensembl" id="ENSSFOP00015001824.2"/>
    </source>
</evidence>
<evidence type="ECO:0000256" key="4">
    <source>
        <dbReference type="ARBA" id="ARBA00022525"/>
    </source>
</evidence>
<feature type="binding site" evidence="10">
    <location>
        <position position="312"/>
    </location>
    <ligand>
        <name>FAD</name>
        <dbReference type="ChEBI" id="CHEBI:57692"/>
    </ligand>
</feature>
<dbReference type="OrthoDB" id="5046242at2759"/>
<gene>
    <name evidence="13" type="primary">il4i1</name>
</gene>
<dbReference type="InterPro" id="IPR002937">
    <property type="entry name" value="Amino_oxidase"/>
</dbReference>
<dbReference type="SUPFAM" id="SSF54373">
    <property type="entry name" value="FAD-linked reductases, C-terminal domain"/>
    <property type="match status" value="1"/>
</dbReference>
<dbReference type="Gene3D" id="3.30.70.2100">
    <property type="match status" value="1"/>
</dbReference>
<keyword evidence="6 11" id="KW-0274">FAD</keyword>
<keyword evidence="7 11" id="KW-0560">Oxidoreductase</keyword>
<accession>A0A8C9QZC3</accession>
<dbReference type="Gene3D" id="1.10.405.10">
    <property type="entry name" value="Guanine Nucleotide Dissociation Inhibitor, domain 1"/>
    <property type="match status" value="1"/>
</dbReference>
<dbReference type="PANTHER" id="PTHR10742:SF342">
    <property type="entry name" value="AMINE OXIDASE"/>
    <property type="match status" value="1"/>
</dbReference>
<evidence type="ECO:0000256" key="6">
    <source>
        <dbReference type="ARBA" id="ARBA00022827"/>
    </source>
</evidence>
<keyword evidence="11" id="KW-0472">Membrane</keyword>